<protein>
    <recommendedName>
        <fullName evidence="5">Carboxylic ester hydrolase</fullName>
        <ecNumber evidence="5">3.1.1.-</ecNumber>
    </recommendedName>
</protein>
<reference evidence="7" key="1">
    <citation type="submission" date="2024-06" db="EMBL/GenBank/DDBJ databases">
        <title>Caulobacter inopinatus, sp. nov.</title>
        <authorList>
            <person name="Donachie S.P."/>
        </authorList>
    </citation>
    <scope>NUCLEOTIDE SEQUENCE</scope>
    <source>
        <strain evidence="7">73W</strain>
    </source>
</reference>
<dbReference type="InterPro" id="IPR002018">
    <property type="entry name" value="CarbesteraseB"/>
</dbReference>
<gene>
    <name evidence="7" type="ORF">ABOZ73_04180</name>
</gene>
<dbReference type="AlphaFoldDB" id="A0AB39KWN1"/>
<keyword evidence="3 5" id="KW-0378">Hydrolase</keyword>
<evidence type="ECO:0000256" key="5">
    <source>
        <dbReference type="RuleBase" id="RU361235"/>
    </source>
</evidence>
<dbReference type="PANTHER" id="PTHR43142:SF1">
    <property type="entry name" value="CARBOXYLIC ESTER HYDROLASE"/>
    <property type="match status" value="1"/>
</dbReference>
<feature type="signal peptide" evidence="5">
    <location>
        <begin position="1"/>
        <end position="26"/>
    </location>
</feature>
<dbReference type="InterPro" id="IPR019819">
    <property type="entry name" value="Carboxylesterase_B_CS"/>
</dbReference>
<dbReference type="InterPro" id="IPR000997">
    <property type="entry name" value="Cholinesterase"/>
</dbReference>
<dbReference type="InterPro" id="IPR006311">
    <property type="entry name" value="TAT_signal"/>
</dbReference>
<dbReference type="PROSITE" id="PS00941">
    <property type="entry name" value="CARBOXYLESTERASE_B_2"/>
    <property type="match status" value="1"/>
</dbReference>
<dbReference type="RefSeq" id="WP_369060979.1">
    <property type="nucleotide sequence ID" value="NZ_CP158375.1"/>
</dbReference>
<name>A0AB39KWN1_9CAUL</name>
<keyword evidence="5" id="KW-0732">Signal</keyword>
<evidence type="ECO:0000313" key="7">
    <source>
        <dbReference type="EMBL" id="XDO97626.1"/>
    </source>
</evidence>
<evidence type="ECO:0000259" key="6">
    <source>
        <dbReference type="Pfam" id="PF00135"/>
    </source>
</evidence>
<feature type="active site" description="Acyl-ester intermediate" evidence="4">
    <location>
        <position position="213"/>
    </location>
</feature>
<feature type="chain" id="PRO_5044044992" description="Carboxylic ester hydrolase" evidence="5">
    <location>
        <begin position="27"/>
        <end position="535"/>
    </location>
</feature>
<dbReference type="Pfam" id="PF00135">
    <property type="entry name" value="COesterase"/>
    <property type="match status" value="1"/>
</dbReference>
<dbReference type="Gene3D" id="3.40.50.1820">
    <property type="entry name" value="alpha/beta hydrolase"/>
    <property type="match status" value="1"/>
</dbReference>
<evidence type="ECO:0000256" key="1">
    <source>
        <dbReference type="ARBA" id="ARBA00005964"/>
    </source>
</evidence>
<dbReference type="InterPro" id="IPR019826">
    <property type="entry name" value="Carboxylesterase_B_AS"/>
</dbReference>
<organism evidence="7">
    <name type="scientific">Caulobacter sp. 73W</name>
    <dbReference type="NCBI Taxonomy" id="3161137"/>
    <lineage>
        <taxon>Bacteria</taxon>
        <taxon>Pseudomonadati</taxon>
        <taxon>Pseudomonadota</taxon>
        <taxon>Alphaproteobacteria</taxon>
        <taxon>Caulobacterales</taxon>
        <taxon>Caulobacteraceae</taxon>
        <taxon>Caulobacter</taxon>
    </lineage>
</organism>
<dbReference type="PANTHER" id="PTHR43142">
    <property type="entry name" value="CARBOXYLIC ESTER HYDROLASE"/>
    <property type="match status" value="1"/>
</dbReference>
<comment type="similarity">
    <text evidence="1 5">Belongs to the type-B carboxylesterase/lipase family.</text>
</comment>
<dbReference type="EC" id="3.1.1.-" evidence="5"/>
<proteinExistence type="inferred from homology"/>
<evidence type="ECO:0000256" key="3">
    <source>
        <dbReference type="ARBA" id="ARBA00022801"/>
    </source>
</evidence>
<dbReference type="PROSITE" id="PS51318">
    <property type="entry name" value="TAT"/>
    <property type="match status" value="1"/>
</dbReference>
<dbReference type="InterPro" id="IPR002168">
    <property type="entry name" value="Lipase_GDXG_HIS_AS"/>
</dbReference>
<sequence>MENLDRRTLLSAGLAAATMAPLPAFAAAKGGAPVARTTAGQVRGATNQGVAVFKGVRYGADTGPRRFMAPVAPTPWKGIADATAYGHAAPQRSDQPSQSEDCLFLNVWTPGLRDGAKRPVMVWIHGGAYSNGSGAHPTHDGTILAKRGDVVVVSLNHRLNAFGYLYLERIGGTAFADSGSAGQLDLILALQWVRDNIAEFGGDPGNVMVFGQSGGGAKIATLMATPAARGLFHKAATMSGQQVTAQGPLNATTRTHALLDALKLKPDQMDQLRTIPSAQIVAALTATDPVIGAGGLYMGPVVDRTLPRHPFYPDAAPLSSDIPMIIGNTKGETRGLIGGGDPKTFDLTWEQVPPLLARNLRIDIAPEAVVAEYRRLYPAYSPSDVFFAATTAGRSWRGAVIELEERAKGAKAPTWGYQLDFGAQADGGKWGASHGYDIPLVFGTFAGEGSRYADTPETRAASAHMSDAFIAFARTGNPNAKGHPEWRPYGMEKRETMVFDAVSHLESDPRGAERRLFEAVPFAQQGGEISVAPQR</sequence>
<dbReference type="EMBL" id="CP158375">
    <property type="protein sequence ID" value="XDO97626.1"/>
    <property type="molecule type" value="Genomic_DNA"/>
</dbReference>
<dbReference type="InterPro" id="IPR029058">
    <property type="entry name" value="AB_hydrolase_fold"/>
</dbReference>
<feature type="active site" description="Charge relay system" evidence="4">
    <location>
        <position position="434"/>
    </location>
</feature>
<dbReference type="SUPFAM" id="SSF53474">
    <property type="entry name" value="alpha/beta-Hydrolases"/>
    <property type="match status" value="1"/>
</dbReference>
<accession>A0AB39KWN1</accession>
<dbReference type="PROSITE" id="PS00122">
    <property type="entry name" value="CARBOXYLESTERASE_B_1"/>
    <property type="match status" value="1"/>
</dbReference>
<evidence type="ECO:0000256" key="2">
    <source>
        <dbReference type="ARBA" id="ARBA00010515"/>
    </source>
</evidence>
<feature type="active site" description="Charge relay system" evidence="4">
    <location>
        <position position="332"/>
    </location>
</feature>
<dbReference type="PROSITE" id="PS01173">
    <property type="entry name" value="LIPASE_GDXG_HIS"/>
    <property type="match status" value="1"/>
</dbReference>
<feature type="domain" description="Carboxylesterase type B" evidence="6">
    <location>
        <begin position="33"/>
        <end position="500"/>
    </location>
</feature>
<comment type="similarity">
    <text evidence="2">Belongs to the 'GDXG' lipolytic enzyme family.</text>
</comment>
<dbReference type="GO" id="GO:0004104">
    <property type="term" value="F:cholinesterase activity"/>
    <property type="evidence" value="ECO:0007669"/>
    <property type="project" value="InterPro"/>
</dbReference>
<evidence type="ECO:0000256" key="4">
    <source>
        <dbReference type="PIRSR" id="PIRSR600997-1"/>
    </source>
</evidence>
<dbReference type="PRINTS" id="PR00878">
    <property type="entry name" value="CHOLNESTRASE"/>
</dbReference>